<dbReference type="KEGG" id="sli:Slin_2062"/>
<sequence length="117" mass="13355">MKNGIQKRSLSTEIADSAQLALIEWTKAINEFRASYLALSKTDLQLVKSKRSSTYLGQCLESQPTQLLAVMCQELVLLSQEIHEPFNCFFLQVHTSRLQRLTHKANQLISLMKQPMC</sequence>
<gene>
    <name evidence="1" type="ordered locus">Slin_2062</name>
</gene>
<dbReference type="HOGENOM" id="CLU_2083377_0_0_10"/>
<evidence type="ECO:0000313" key="2">
    <source>
        <dbReference type="Proteomes" id="UP000002028"/>
    </source>
</evidence>
<evidence type="ECO:0000313" key="1">
    <source>
        <dbReference type="EMBL" id="ADB38104.1"/>
    </source>
</evidence>
<protein>
    <submittedName>
        <fullName evidence="1">Uncharacterized protein</fullName>
    </submittedName>
</protein>
<accession>D2QCU9</accession>
<reference evidence="1 2" key="1">
    <citation type="journal article" date="2010" name="Stand. Genomic Sci.">
        <title>Complete genome sequence of Spirosoma linguale type strain (1).</title>
        <authorList>
            <person name="Lail K."/>
            <person name="Sikorski J."/>
            <person name="Saunders E."/>
            <person name="Lapidus A."/>
            <person name="Glavina Del Rio T."/>
            <person name="Copeland A."/>
            <person name="Tice H."/>
            <person name="Cheng J.-F."/>
            <person name="Lucas S."/>
            <person name="Nolan M."/>
            <person name="Bruce D."/>
            <person name="Goodwin L."/>
            <person name="Pitluck S."/>
            <person name="Ivanova N."/>
            <person name="Mavromatis K."/>
            <person name="Ovchinnikova G."/>
            <person name="Pati A."/>
            <person name="Chen A."/>
            <person name="Palaniappan K."/>
            <person name="Land M."/>
            <person name="Hauser L."/>
            <person name="Chang Y.-J."/>
            <person name="Jeffries C.D."/>
            <person name="Chain P."/>
            <person name="Brettin T."/>
            <person name="Detter J.C."/>
            <person name="Schuetze A."/>
            <person name="Rohde M."/>
            <person name="Tindall B.J."/>
            <person name="Goeker M."/>
            <person name="Bristow J."/>
            <person name="Eisen J.A."/>
            <person name="Markowitz V."/>
            <person name="Hugenholtz P."/>
            <person name="Kyrpides N.C."/>
            <person name="Klenk H.-P."/>
            <person name="Chen F."/>
        </authorList>
    </citation>
    <scope>NUCLEOTIDE SEQUENCE [LARGE SCALE GENOMIC DNA]</scope>
    <source>
        <strain evidence="2">ATCC 33905 / DSM 74 / LMG 10896 / Claus 1</strain>
    </source>
</reference>
<organism evidence="1 2">
    <name type="scientific">Spirosoma linguale (strain ATCC 33905 / DSM 74 / LMG 10896 / Claus 1)</name>
    <dbReference type="NCBI Taxonomy" id="504472"/>
    <lineage>
        <taxon>Bacteria</taxon>
        <taxon>Pseudomonadati</taxon>
        <taxon>Bacteroidota</taxon>
        <taxon>Cytophagia</taxon>
        <taxon>Cytophagales</taxon>
        <taxon>Cytophagaceae</taxon>
        <taxon>Spirosoma</taxon>
    </lineage>
</organism>
<proteinExistence type="predicted"/>
<dbReference type="EMBL" id="CP001769">
    <property type="protein sequence ID" value="ADB38104.1"/>
    <property type="molecule type" value="Genomic_DNA"/>
</dbReference>
<dbReference type="Proteomes" id="UP000002028">
    <property type="component" value="Chromosome"/>
</dbReference>
<name>D2QCU9_SPILD</name>
<keyword evidence="2" id="KW-1185">Reference proteome</keyword>
<dbReference type="AlphaFoldDB" id="D2QCU9"/>